<dbReference type="GO" id="GO:0008170">
    <property type="term" value="F:N-methyltransferase activity"/>
    <property type="evidence" value="ECO:0007669"/>
    <property type="project" value="InterPro"/>
</dbReference>
<reference evidence="3 4" key="1">
    <citation type="submission" date="2012-09" db="EMBL/GenBank/DDBJ databases">
        <title>Genome Sequence of Bacillus sp. DW5-4.</title>
        <authorList>
            <person name="Lai Q."/>
            <person name="Liu Y."/>
            <person name="Shao Z."/>
        </authorList>
    </citation>
    <scope>NUCLEOTIDE SEQUENCE [LARGE SCALE GENOMIC DNA]</scope>
    <source>
        <strain evidence="3 4">DW5-4</strain>
    </source>
</reference>
<dbReference type="InterPro" id="IPR029063">
    <property type="entry name" value="SAM-dependent_MTases_sf"/>
</dbReference>
<protein>
    <submittedName>
        <fullName evidence="3">Uncharacterized protein</fullName>
    </submittedName>
</protein>
<dbReference type="Proteomes" id="UP000028091">
    <property type="component" value="Unassembled WGS sequence"/>
</dbReference>
<organism evidence="3 4">
    <name type="scientific">Bacillus zhangzhouensis</name>
    <dbReference type="NCBI Taxonomy" id="1178540"/>
    <lineage>
        <taxon>Bacteria</taxon>
        <taxon>Bacillati</taxon>
        <taxon>Bacillota</taxon>
        <taxon>Bacilli</taxon>
        <taxon>Bacillales</taxon>
        <taxon>Bacillaceae</taxon>
        <taxon>Bacillus</taxon>
    </lineage>
</organism>
<dbReference type="InterPro" id="IPR016843">
    <property type="entry name" value="S-AdoMet-dep_Ade-MeTrfase_prd"/>
</dbReference>
<feature type="domain" description="DNA methylase adenine-specific" evidence="1">
    <location>
        <begin position="97"/>
        <end position="303"/>
    </location>
</feature>
<sequence length="324" mass="36839">MQKDQVSTIFELLDTASIRLKKDQSISYIEALAEAGEGFFQANDRNGLLKDLIEKADFASYDHEQIRKAFQLAVLKGQKDISHPNRQMTPDTIGLFVSYLVNKFLEGQKELVVFDPAAGTGNLLLAVLNNLTAETKRGFASEIDDVLIKIAWAQANLEEKEVELFHQDSLDPLLISPADVTVCSLPVGYYPNDERAADYELKAKEGHAFAHYLFIEQSLRYTKEGGFLFFIIPNDLFEGKESVQLKDFIKDHAYMNALIQLPVSMFKDKKHAKSLFVMQKKKEGLEAPKRMLFANLPSFSQKEAMVGVMRKLDQWFIEEKETKE</sequence>
<proteinExistence type="predicted"/>
<dbReference type="OrthoDB" id="9788159at2"/>
<dbReference type="RefSeq" id="WP_034321002.1">
    <property type="nucleotide sequence ID" value="NZ_JOTP01000008.1"/>
</dbReference>
<evidence type="ECO:0000259" key="2">
    <source>
        <dbReference type="Pfam" id="PF21106"/>
    </source>
</evidence>
<dbReference type="GO" id="GO:0003677">
    <property type="term" value="F:DNA binding"/>
    <property type="evidence" value="ECO:0007669"/>
    <property type="project" value="InterPro"/>
</dbReference>
<dbReference type="InterPro" id="IPR048375">
    <property type="entry name" value="YtxK-like_N"/>
</dbReference>
<comment type="caution">
    <text evidence="3">The sequence shown here is derived from an EMBL/GenBank/DDBJ whole genome shotgun (WGS) entry which is preliminary data.</text>
</comment>
<dbReference type="eggNOG" id="COG0827">
    <property type="taxonomic scope" value="Bacteria"/>
</dbReference>
<dbReference type="Gene3D" id="1.10.150.470">
    <property type="match status" value="1"/>
</dbReference>
<dbReference type="Gene3D" id="3.40.50.150">
    <property type="entry name" value="Vaccinia Virus protein VP39"/>
    <property type="match status" value="1"/>
</dbReference>
<dbReference type="InterPro" id="IPR052933">
    <property type="entry name" value="DNA_Protect_Modify"/>
</dbReference>
<dbReference type="EMBL" id="JOTP01000008">
    <property type="protein sequence ID" value="KEP26686.1"/>
    <property type="molecule type" value="Genomic_DNA"/>
</dbReference>
<dbReference type="AlphaFoldDB" id="A0A081LBR0"/>
<evidence type="ECO:0000313" key="4">
    <source>
        <dbReference type="Proteomes" id="UP000028091"/>
    </source>
</evidence>
<dbReference type="CDD" id="cd02440">
    <property type="entry name" value="AdoMet_MTases"/>
    <property type="match status" value="1"/>
</dbReference>
<keyword evidence="4" id="KW-1185">Reference proteome</keyword>
<dbReference type="PANTHER" id="PTHR41313">
    <property type="entry name" value="ADENINE-SPECIFIC METHYLTRANSFERASE"/>
    <property type="match status" value="1"/>
</dbReference>
<name>A0A081LBR0_9BACI</name>
<accession>A0A081LBR0</accession>
<dbReference type="Pfam" id="PF02384">
    <property type="entry name" value="N6_Mtase"/>
    <property type="match status" value="1"/>
</dbReference>
<dbReference type="SUPFAM" id="SSF53335">
    <property type="entry name" value="S-adenosyl-L-methionine-dependent methyltransferases"/>
    <property type="match status" value="1"/>
</dbReference>
<evidence type="ECO:0000313" key="3">
    <source>
        <dbReference type="EMBL" id="KEP26686.1"/>
    </source>
</evidence>
<gene>
    <name evidence="3" type="ORF">BA70_19085</name>
</gene>
<evidence type="ECO:0000259" key="1">
    <source>
        <dbReference type="Pfam" id="PF02384"/>
    </source>
</evidence>
<dbReference type="PIRSF" id="PIRSF026567">
    <property type="entry name" value="Adenine_mtase_bact_prd"/>
    <property type="match status" value="1"/>
</dbReference>
<dbReference type="InterPro" id="IPR003356">
    <property type="entry name" value="DNA_methylase_A-5"/>
</dbReference>
<dbReference type="Pfam" id="PF21106">
    <property type="entry name" value="YtxK_like"/>
    <property type="match status" value="1"/>
</dbReference>
<feature type="domain" description="YtxK-like N-terminal helical" evidence="2">
    <location>
        <begin position="8"/>
        <end position="77"/>
    </location>
</feature>
<dbReference type="PANTHER" id="PTHR41313:SF1">
    <property type="entry name" value="DNA METHYLASE ADENINE-SPECIFIC DOMAIN-CONTAINING PROTEIN"/>
    <property type="match status" value="1"/>
</dbReference>
<dbReference type="PRINTS" id="PR00507">
    <property type="entry name" value="N12N6MTFRASE"/>
</dbReference>